<dbReference type="PATRIC" id="fig|1423813.3.peg.2026"/>
<keyword evidence="2" id="KW-1185">Reference proteome</keyword>
<name>A0A0R2A3W3_9LACO</name>
<evidence type="ECO:0000313" key="2">
    <source>
        <dbReference type="Proteomes" id="UP000051733"/>
    </source>
</evidence>
<dbReference type="AlphaFoldDB" id="A0A0R2A3W3"/>
<dbReference type="Proteomes" id="UP000051733">
    <property type="component" value="Unassembled WGS sequence"/>
</dbReference>
<gene>
    <name evidence="1" type="ORF">FC26_GL001993</name>
</gene>
<proteinExistence type="predicted"/>
<dbReference type="STRING" id="1423813.FC26_GL001993"/>
<protein>
    <submittedName>
        <fullName evidence="1">AraC family transcriptional regulator</fullName>
    </submittedName>
</protein>
<comment type="caution">
    <text evidence="1">The sequence shown here is derived from an EMBL/GenBank/DDBJ whole genome shotgun (WGS) entry which is preliminary data.</text>
</comment>
<dbReference type="OrthoDB" id="183331at2"/>
<accession>A0A0R2A3W3</accession>
<organism evidence="1 2">
    <name type="scientific">Paucilactobacillus vaccinostercus DSM 20634</name>
    <dbReference type="NCBI Taxonomy" id="1423813"/>
    <lineage>
        <taxon>Bacteria</taxon>
        <taxon>Bacillati</taxon>
        <taxon>Bacillota</taxon>
        <taxon>Bacilli</taxon>
        <taxon>Lactobacillales</taxon>
        <taxon>Lactobacillaceae</taxon>
        <taxon>Paucilactobacillus</taxon>
    </lineage>
</organism>
<dbReference type="EMBL" id="AYYY01000036">
    <property type="protein sequence ID" value="KRM61173.1"/>
    <property type="molecule type" value="Genomic_DNA"/>
</dbReference>
<sequence length="315" mass="36142">MELQYDYLDSIELPFAHLMQTNQTTRLICKHSMISDDGYLSLNARCSTKQMIQAFKYGNDMYTLCLATDDGNYFVGPVVLIYGPYFESRGFKDVYHFANIHRIERERLVKQMNILTRLLQCHVTTQMIGLALDNPVILQLPVSDSFGISTNNEQTHTHYYYEEALSNAIETGNDTVIHETLMKLINSGQTGHLSDEGKLRNVKNFGIILVSVLIRTAIRSGVDYEHAFDLNDRYVRELERLKTPDEIVKVIEIELRDLTRRVSRMNLTAVSIPVRQAIKLILKAPNNNISVRTIGDQLNLNCKYLSNRFKVEMGL</sequence>
<reference evidence="1 2" key="1">
    <citation type="journal article" date="2015" name="Genome Announc.">
        <title>Expanding the biotechnology potential of lactobacilli through comparative genomics of 213 strains and associated genera.</title>
        <authorList>
            <person name="Sun Z."/>
            <person name="Harris H.M."/>
            <person name="McCann A."/>
            <person name="Guo C."/>
            <person name="Argimon S."/>
            <person name="Zhang W."/>
            <person name="Yang X."/>
            <person name="Jeffery I.B."/>
            <person name="Cooney J.C."/>
            <person name="Kagawa T.F."/>
            <person name="Liu W."/>
            <person name="Song Y."/>
            <person name="Salvetti E."/>
            <person name="Wrobel A."/>
            <person name="Rasinkangas P."/>
            <person name="Parkhill J."/>
            <person name="Rea M.C."/>
            <person name="O'Sullivan O."/>
            <person name="Ritari J."/>
            <person name="Douillard F.P."/>
            <person name="Paul Ross R."/>
            <person name="Yang R."/>
            <person name="Briner A.E."/>
            <person name="Felis G.E."/>
            <person name="de Vos W.M."/>
            <person name="Barrangou R."/>
            <person name="Klaenhammer T.R."/>
            <person name="Caufield P.W."/>
            <person name="Cui Y."/>
            <person name="Zhang H."/>
            <person name="O'Toole P.W."/>
        </authorList>
    </citation>
    <scope>NUCLEOTIDE SEQUENCE [LARGE SCALE GENOMIC DNA]</scope>
    <source>
        <strain evidence="1 2">DSM 20634</strain>
    </source>
</reference>
<dbReference type="RefSeq" id="WP_057779418.1">
    <property type="nucleotide sequence ID" value="NZ_AYYY01000036.1"/>
</dbReference>
<evidence type="ECO:0000313" key="1">
    <source>
        <dbReference type="EMBL" id="KRM61173.1"/>
    </source>
</evidence>